<dbReference type="InterPro" id="IPR012340">
    <property type="entry name" value="NA-bd_OB-fold"/>
</dbReference>
<dbReference type="GO" id="GO:0006355">
    <property type="term" value="P:regulation of DNA-templated transcription"/>
    <property type="evidence" value="ECO:0007669"/>
    <property type="project" value="TreeGrafter"/>
</dbReference>
<feature type="region of interest" description="Disordered" evidence="1">
    <location>
        <begin position="450"/>
        <end position="471"/>
    </location>
</feature>
<feature type="region of interest" description="Disordered" evidence="1">
    <location>
        <begin position="1"/>
        <end position="27"/>
    </location>
</feature>
<dbReference type="AlphaFoldDB" id="A0AAD4LGE1"/>
<dbReference type="PANTHER" id="PTHR11289">
    <property type="entry name" value="BREAST CANCER TYPE 2 SUSCEPTIBILITY PROTEIN BRCA2"/>
    <property type="match status" value="1"/>
</dbReference>
<dbReference type="Pfam" id="PF09103">
    <property type="entry name" value="BRCA-2_OB1"/>
    <property type="match status" value="1"/>
</dbReference>
<dbReference type="SUPFAM" id="SSF81872">
    <property type="entry name" value="BRCA2 helical domain"/>
    <property type="match status" value="1"/>
</dbReference>
<dbReference type="InterPro" id="IPR015525">
    <property type="entry name" value="BRCA2"/>
</dbReference>
<proteinExistence type="predicted"/>
<dbReference type="InterPro" id="IPR015187">
    <property type="entry name" value="BRCA2_OB_1"/>
</dbReference>
<evidence type="ECO:0000256" key="1">
    <source>
        <dbReference type="SAM" id="MobiDB-lite"/>
    </source>
</evidence>
<accession>A0AAD4LGE1</accession>
<dbReference type="EMBL" id="JAKELL010000022">
    <property type="protein sequence ID" value="KAH8992368.1"/>
    <property type="molecule type" value="Genomic_DNA"/>
</dbReference>
<gene>
    <name evidence="3" type="ORF">EDB92DRAFT_2114120</name>
</gene>
<dbReference type="InterPro" id="IPR036315">
    <property type="entry name" value="BRCA2_hlx_sf"/>
</dbReference>
<name>A0AAD4LGE1_9AGAM</name>
<evidence type="ECO:0000259" key="2">
    <source>
        <dbReference type="Pfam" id="PF09103"/>
    </source>
</evidence>
<dbReference type="Proteomes" id="UP001201163">
    <property type="component" value="Unassembled WGS sequence"/>
</dbReference>
<sequence>MSHSSLPPRKRQRLSSPTYDEQLELPSKDELKVIEQLELSLSQAPSHHRKATSSVPLIGVQDRLDSESPRNLDGPPYSRVPAPFPRPCPTPEHADPDDPFLSTSKTFTGFVSASSSHLQNTETGRFSPDRGPCDRDVGAEGSTAPIIGFTSASNFSKASVTFASASALFGGPASATRRGSPSPQQSQDLDDQTHTAGRFDSFGRAGDDAGVNPLSMFTSLGKKRDLFQPSAAAIKAALEREKRWEAEEHDVVTDDLSDKRTGIERRALLSVENISQRSNVPGQTVSGPANPPRATPGPTTSVSHQVGFSSASRVETGGSIRPATNFSSPSALGNTSFQTPSVSNIKGNASLKPFRSPLLNRSAMKTPGNRQSQPSLMNPATSTPVREYRSAALVSSTLSAAAPTPEAKLSTPIPSKSTPMRKMPAGKFVTPFKLGMRPGESGRAQLQAQINTTSGHTDDAQSTGDLTRKSSRRQFFDLKVPRDRKTLASSGLRPGMHSFEALAGIGLNVAELRNLSPKSAIQYRFRAASNVDPQGPTDALHELKATGCMLATQEWVDNHWSLILWKLAGMVALDPESEVDEHQRRWSWKEMMRQLRYRYEKELNGSARPALRLITTQDTSARLHMVLCVSDITWSQEGVQVGEDGLPVVPHPTLELSDGWYRLRARVDEILARAVRRDVIRVGCKIAISGASIPRDVEPCEVLEAYDRVELIITGNGTHLAPWHTKLGFQPYPAIATLNSISPDGGMIPCLELIVTKVYPIAFIEFQKDADGKVTREGPRREKDELAAHDAWARKREREYQRLRKEADDKCKLYFDWAQRFEAKSESCHPREEEDMPGHIESMFDECEYSSDITPVLRRASKAEAGWLARFTRDRVEKERETVELELERELQAACPPREVRSFRVLLMRDARVTRRPARRVVELTCWDVLSLSFDGATAGHFKEGQRFQITNLMPTQKGAWMDRHTEDSHVYVSSSKISRWTKF</sequence>
<feature type="compositionally biased region" description="Basic and acidic residues" evidence="1">
    <location>
        <begin position="127"/>
        <end position="138"/>
    </location>
</feature>
<reference evidence="3" key="1">
    <citation type="submission" date="2022-01" db="EMBL/GenBank/DDBJ databases">
        <title>Comparative genomics reveals a dynamic genome evolution in the ectomycorrhizal milk-cap (Lactarius) mushrooms.</title>
        <authorList>
            <consortium name="DOE Joint Genome Institute"/>
            <person name="Lebreton A."/>
            <person name="Tang N."/>
            <person name="Kuo A."/>
            <person name="LaButti K."/>
            <person name="Drula E."/>
            <person name="Barry K."/>
            <person name="Clum A."/>
            <person name="Lipzen A."/>
            <person name="Mousain D."/>
            <person name="Ng V."/>
            <person name="Wang R."/>
            <person name="Wang X."/>
            <person name="Dai Y."/>
            <person name="Henrissat B."/>
            <person name="Grigoriev I.V."/>
            <person name="Guerin-Laguette A."/>
            <person name="Yu F."/>
            <person name="Martin F.M."/>
        </authorList>
    </citation>
    <scope>NUCLEOTIDE SEQUENCE</scope>
    <source>
        <strain evidence="3">QP</strain>
    </source>
</reference>
<feature type="region of interest" description="Disordered" evidence="1">
    <location>
        <begin position="41"/>
        <end position="139"/>
    </location>
</feature>
<dbReference type="Gene3D" id="2.40.50.140">
    <property type="entry name" value="Nucleic acid-binding proteins"/>
    <property type="match status" value="3"/>
</dbReference>
<evidence type="ECO:0000313" key="4">
    <source>
        <dbReference type="Proteomes" id="UP001201163"/>
    </source>
</evidence>
<feature type="compositionally biased region" description="Polar residues" evidence="1">
    <location>
        <begin position="101"/>
        <end position="124"/>
    </location>
</feature>
<organism evidence="3 4">
    <name type="scientific">Lactarius akahatsu</name>
    <dbReference type="NCBI Taxonomy" id="416441"/>
    <lineage>
        <taxon>Eukaryota</taxon>
        <taxon>Fungi</taxon>
        <taxon>Dikarya</taxon>
        <taxon>Basidiomycota</taxon>
        <taxon>Agaricomycotina</taxon>
        <taxon>Agaricomycetes</taxon>
        <taxon>Russulales</taxon>
        <taxon>Russulaceae</taxon>
        <taxon>Lactarius</taxon>
    </lineage>
</organism>
<feature type="region of interest" description="Disordered" evidence="1">
    <location>
        <begin position="275"/>
        <end position="304"/>
    </location>
</feature>
<dbReference type="PANTHER" id="PTHR11289:SF0">
    <property type="entry name" value="BREAST CANCER TYPE 2 SUSCEPTIBILITY PROTEIN"/>
    <property type="match status" value="1"/>
</dbReference>
<feature type="compositionally biased region" description="Polar residues" evidence="1">
    <location>
        <begin position="450"/>
        <end position="465"/>
    </location>
</feature>
<comment type="caution">
    <text evidence="3">The sequence shown here is derived from an EMBL/GenBank/DDBJ whole genome shotgun (WGS) entry which is preliminary data.</text>
</comment>
<feature type="region of interest" description="Disordered" evidence="1">
    <location>
        <begin position="404"/>
        <end position="424"/>
    </location>
</feature>
<protein>
    <recommendedName>
        <fullName evidence="2">BRCA2 OB1 domain-containing protein</fullName>
    </recommendedName>
</protein>
<evidence type="ECO:0000313" key="3">
    <source>
        <dbReference type="EMBL" id="KAH8992368.1"/>
    </source>
</evidence>
<keyword evidence="4" id="KW-1185">Reference proteome</keyword>
<dbReference type="SUPFAM" id="SSF50249">
    <property type="entry name" value="Nucleic acid-binding proteins"/>
    <property type="match status" value="2"/>
</dbReference>
<feature type="domain" description="BRCA2 OB1" evidence="2">
    <location>
        <begin position="609"/>
        <end position="730"/>
    </location>
</feature>
<feature type="compositionally biased region" description="Polar residues" evidence="1">
    <location>
        <begin position="275"/>
        <end position="287"/>
    </location>
</feature>
<feature type="region of interest" description="Disordered" evidence="1">
    <location>
        <begin position="171"/>
        <end position="212"/>
    </location>
</feature>
<dbReference type="GO" id="GO:0000724">
    <property type="term" value="P:double-strand break repair via homologous recombination"/>
    <property type="evidence" value="ECO:0007669"/>
    <property type="project" value="InterPro"/>
</dbReference>